<protein>
    <submittedName>
        <fullName evidence="2">Uncharacterized protein</fullName>
    </submittedName>
</protein>
<accession>A0A1L9UIE7</accession>
<keyword evidence="3" id="KW-1185">Reference proteome</keyword>
<dbReference type="AlphaFoldDB" id="A0A1L9UIE7"/>
<organism evidence="2 3">
    <name type="scientific">Aspergillus brasiliensis (strain CBS 101740 / IMI 381727 / IBT 21946)</name>
    <dbReference type="NCBI Taxonomy" id="767769"/>
    <lineage>
        <taxon>Eukaryota</taxon>
        <taxon>Fungi</taxon>
        <taxon>Dikarya</taxon>
        <taxon>Ascomycota</taxon>
        <taxon>Pezizomycotina</taxon>
        <taxon>Eurotiomycetes</taxon>
        <taxon>Eurotiomycetidae</taxon>
        <taxon>Eurotiales</taxon>
        <taxon>Aspergillaceae</taxon>
        <taxon>Aspergillus</taxon>
        <taxon>Aspergillus subgen. Circumdati</taxon>
    </lineage>
</organism>
<feature type="compositionally biased region" description="Polar residues" evidence="1">
    <location>
        <begin position="1"/>
        <end position="22"/>
    </location>
</feature>
<evidence type="ECO:0000313" key="2">
    <source>
        <dbReference type="EMBL" id="OJJ71414.1"/>
    </source>
</evidence>
<evidence type="ECO:0000256" key="1">
    <source>
        <dbReference type="SAM" id="MobiDB-lite"/>
    </source>
</evidence>
<dbReference type="RefSeq" id="XP_067478662.1">
    <property type="nucleotide sequence ID" value="XM_067625177.1"/>
</dbReference>
<reference evidence="3" key="1">
    <citation type="journal article" date="2017" name="Genome Biol.">
        <title>Comparative genomics reveals high biological diversity and specific adaptations in the industrially and medically important fungal genus Aspergillus.</title>
        <authorList>
            <person name="de Vries R.P."/>
            <person name="Riley R."/>
            <person name="Wiebenga A."/>
            <person name="Aguilar-Osorio G."/>
            <person name="Amillis S."/>
            <person name="Uchima C.A."/>
            <person name="Anderluh G."/>
            <person name="Asadollahi M."/>
            <person name="Askin M."/>
            <person name="Barry K."/>
            <person name="Battaglia E."/>
            <person name="Bayram O."/>
            <person name="Benocci T."/>
            <person name="Braus-Stromeyer S.A."/>
            <person name="Caldana C."/>
            <person name="Canovas D."/>
            <person name="Cerqueira G.C."/>
            <person name="Chen F."/>
            <person name="Chen W."/>
            <person name="Choi C."/>
            <person name="Clum A."/>
            <person name="Dos Santos R.A."/>
            <person name="Damasio A.R."/>
            <person name="Diallinas G."/>
            <person name="Emri T."/>
            <person name="Fekete E."/>
            <person name="Flipphi M."/>
            <person name="Freyberg S."/>
            <person name="Gallo A."/>
            <person name="Gournas C."/>
            <person name="Habgood R."/>
            <person name="Hainaut M."/>
            <person name="Harispe M.L."/>
            <person name="Henrissat B."/>
            <person name="Hilden K.S."/>
            <person name="Hope R."/>
            <person name="Hossain A."/>
            <person name="Karabika E."/>
            <person name="Karaffa L."/>
            <person name="Karanyi Z."/>
            <person name="Krasevec N."/>
            <person name="Kuo A."/>
            <person name="Kusch H."/>
            <person name="LaButti K."/>
            <person name="Lagendijk E.L."/>
            <person name="Lapidus A."/>
            <person name="Levasseur A."/>
            <person name="Lindquist E."/>
            <person name="Lipzen A."/>
            <person name="Logrieco A.F."/>
            <person name="MacCabe A."/>
            <person name="Maekelae M.R."/>
            <person name="Malavazi I."/>
            <person name="Melin P."/>
            <person name="Meyer V."/>
            <person name="Mielnichuk N."/>
            <person name="Miskei M."/>
            <person name="Molnar A.P."/>
            <person name="Mule G."/>
            <person name="Ngan C.Y."/>
            <person name="Orejas M."/>
            <person name="Orosz E."/>
            <person name="Ouedraogo J.P."/>
            <person name="Overkamp K.M."/>
            <person name="Park H.-S."/>
            <person name="Perrone G."/>
            <person name="Piumi F."/>
            <person name="Punt P.J."/>
            <person name="Ram A.F."/>
            <person name="Ramon A."/>
            <person name="Rauscher S."/>
            <person name="Record E."/>
            <person name="Riano-Pachon D.M."/>
            <person name="Robert V."/>
            <person name="Roehrig J."/>
            <person name="Ruller R."/>
            <person name="Salamov A."/>
            <person name="Salih N.S."/>
            <person name="Samson R.A."/>
            <person name="Sandor E."/>
            <person name="Sanguinetti M."/>
            <person name="Schuetze T."/>
            <person name="Sepcic K."/>
            <person name="Shelest E."/>
            <person name="Sherlock G."/>
            <person name="Sophianopoulou V."/>
            <person name="Squina F.M."/>
            <person name="Sun H."/>
            <person name="Susca A."/>
            <person name="Todd R.B."/>
            <person name="Tsang A."/>
            <person name="Unkles S.E."/>
            <person name="van de Wiele N."/>
            <person name="van Rossen-Uffink D."/>
            <person name="Oliveira J.V."/>
            <person name="Vesth T.C."/>
            <person name="Visser J."/>
            <person name="Yu J.-H."/>
            <person name="Zhou M."/>
            <person name="Andersen M.R."/>
            <person name="Archer D.B."/>
            <person name="Baker S.E."/>
            <person name="Benoit I."/>
            <person name="Brakhage A.A."/>
            <person name="Braus G.H."/>
            <person name="Fischer R."/>
            <person name="Frisvad J.C."/>
            <person name="Goldman G.H."/>
            <person name="Houbraken J."/>
            <person name="Oakley B."/>
            <person name="Pocsi I."/>
            <person name="Scazzocchio C."/>
            <person name="Seiboth B."/>
            <person name="vanKuyk P.A."/>
            <person name="Wortman J."/>
            <person name="Dyer P.S."/>
            <person name="Grigoriev I.V."/>
        </authorList>
    </citation>
    <scope>NUCLEOTIDE SEQUENCE [LARGE SCALE GENOMIC DNA]</scope>
    <source>
        <strain evidence="3">CBS 101740 / IMI 381727 / IBT 21946</strain>
    </source>
</reference>
<dbReference type="EMBL" id="KV878685">
    <property type="protein sequence ID" value="OJJ71414.1"/>
    <property type="molecule type" value="Genomic_DNA"/>
</dbReference>
<dbReference type="VEuPathDB" id="FungiDB:ASPBRDRAFT_44347"/>
<name>A0A1L9UIE7_ASPBC</name>
<gene>
    <name evidence="2" type="ORF">ASPBRDRAFT_44347</name>
</gene>
<sequence>MSISNTPSQSRTRSKSGETNSHWPARQEILHTGGSPDLLLPIGLVPPAPWEVLIRCPDFLYLLVSSNPPHSANTTSSQFRYRFPLPGDHSSEIRTPSHTPC</sequence>
<dbReference type="Proteomes" id="UP000184499">
    <property type="component" value="Unassembled WGS sequence"/>
</dbReference>
<feature type="region of interest" description="Disordered" evidence="1">
    <location>
        <begin position="1"/>
        <end position="28"/>
    </location>
</feature>
<dbReference type="GeneID" id="93577665"/>
<evidence type="ECO:0000313" key="3">
    <source>
        <dbReference type="Proteomes" id="UP000184499"/>
    </source>
</evidence>
<proteinExistence type="predicted"/>